<evidence type="ECO:0000313" key="5">
    <source>
        <dbReference type="Proteomes" id="UP000049023"/>
    </source>
</evidence>
<name>A0A655AXD8_MYCTX</name>
<dbReference type="EMBL" id="CNFT01000888">
    <property type="protein sequence ID" value="CKS51231.1"/>
    <property type="molecule type" value="Genomic_DNA"/>
</dbReference>
<proteinExistence type="predicted"/>
<dbReference type="Proteomes" id="UP000044938">
    <property type="component" value="Unassembled WGS sequence"/>
</dbReference>
<dbReference type="AlphaFoldDB" id="A0A655AXD8"/>
<gene>
    <name evidence="3" type="ORF">ERS007720_02739</name>
    <name evidence="1" type="ORF">ERS027659_03208</name>
    <name evidence="2" type="ORF">ERS027661_05037</name>
</gene>
<organism evidence="2 5">
    <name type="scientific">Mycobacterium tuberculosis</name>
    <dbReference type="NCBI Taxonomy" id="1773"/>
    <lineage>
        <taxon>Bacteria</taxon>
        <taxon>Bacillati</taxon>
        <taxon>Actinomycetota</taxon>
        <taxon>Actinomycetes</taxon>
        <taxon>Mycobacteriales</taxon>
        <taxon>Mycobacteriaceae</taxon>
        <taxon>Mycobacterium</taxon>
        <taxon>Mycobacterium tuberculosis complex</taxon>
    </lineage>
</organism>
<dbReference type="Proteomes" id="UP000049023">
    <property type="component" value="Unassembled WGS sequence"/>
</dbReference>
<evidence type="ECO:0000313" key="1">
    <source>
        <dbReference type="EMBL" id="CKS51231.1"/>
    </source>
</evidence>
<reference evidence="4 5" key="1">
    <citation type="submission" date="2015-03" db="EMBL/GenBank/DDBJ databases">
        <authorList>
            <consortium name="Pathogen Informatics"/>
        </authorList>
    </citation>
    <scope>NUCLEOTIDE SEQUENCE [LARGE SCALE GENOMIC DNA]</scope>
    <source>
        <strain evidence="1 6">Bir 185</strain>
        <strain evidence="2 5">Bir 187</strain>
        <strain evidence="3 4">M09401471</strain>
    </source>
</reference>
<evidence type="ECO:0000313" key="2">
    <source>
        <dbReference type="EMBL" id="CKU59170.1"/>
    </source>
</evidence>
<protein>
    <submittedName>
        <fullName evidence="2">Uncharacterized protein</fullName>
    </submittedName>
</protein>
<accession>A0A655AXD8</accession>
<evidence type="ECO:0000313" key="4">
    <source>
        <dbReference type="Proteomes" id="UP000044938"/>
    </source>
</evidence>
<evidence type="ECO:0000313" key="6">
    <source>
        <dbReference type="Proteomes" id="UP000050164"/>
    </source>
</evidence>
<dbReference type="EMBL" id="CSAJ01000374">
    <property type="protein sequence ID" value="COW49337.1"/>
    <property type="molecule type" value="Genomic_DNA"/>
</dbReference>
<dbReference type="EMBL" id="CNFU01002786">
    <property type="protein sequence ID" value="CKU59170.1"/>
    <property type="molecule type" value="Genomic_DNA"/>
</dbReference>
<dbReference type="Proteomes" id="UP000050164">
    <property type="component" value="Unassembled WGS sequence"/>
</dbReference>
<sequence length="40" mass="4119">MSSKPFRDAARHTVLSIGGAFGDLNRVSGAHIAAAAAHTR</sequence>
<evidence type="ECO:0000313" key="3">
    <source>
        <dbReference type="EMBL" id="COW49337.1"/>
    </source>
</evidence>